<comment type="caution">
    <text evidence="2">The sequence shown here is derived from an EMBL/GenBank/DDBJ whole genome shotgun (WGS) entry which is preliminary data.</text>
</comment>
<keyword evidence="1" id="KW-0812">Transmembrane</keyword>
<accession>A0A7X1KLP6</accession>
<sequence length="390" mass="43286">MTSSLHTFWTAVHRYSGLAILVFLGFAALTGSVLCFMRPLDALINADLFRQQPVSAPPPVAEVVDRFRAAHPEYAVRSFPLDPAADQRIPVRIFAAKGQDGQDIDQLFLDRASGAIVGARLSAPALNRRGGIQLLHDAHYTLMLQPYGRWFMGAMAAVWLISNFVGVYLTFPLRGPFWTQWKRTWRFSFRSTFSRLMLDLHRSFGLWLILPLTLLAVTSVGFNFFEEGYAPLVDRIVPEVQQKLPVVPAPQPLPLTASGAVAQARSVAAAMGGPWVPASVLMSAAKDRVGVTLTDDGTLSYRDLGPIYLYFDPATGKPVEVTDPYHGNRNLAAYRLLYPIHSGHVFGWPTVALVFICGLVTFAMCVTGVYLWWKRRPMRRGGPARREARA</sequence>
<dbReference type="PANTHER" id="PTHR34219:SF5">
    <property type="entry name" value="BLR4505 PROTEIN"/>
    <property type="match status" value="1"/>
</dbReference>
<feature type="transmembrane region" description="Helical" evidence="1">
    <location>
        <begin position="204"/>
        <end position="225"/>
    </location>
</feature>
<reference evidence="2 3" key="1">
    <citation type="submission" date="2020-08" db="EMBL/GenBank/DDBJ databases">
        <title>The genome sequence of type strain Novosphingobium flavum NBRC 111647.</title>
        <authorList>
            <person name="Liu Y."/>
        </authorList>
    </citation>
    <scope>NUCLEOTIDE SEQUENCE [LARGE SCALE GENOMIC DNA]</scope>
    <source>
        <strain evidence="2 3">NBRC 111647</strain>
    </source>
</reference>
<dbReference type="Pfam" id="PF03929">
    <property type="entry name" value="PepSY_TM"/>
    <property type="match status" value="1"/>
</dbReference>
<keyword evidence="1" id="KW-1133">Transmembrane helix</keyword>
<dbReference type="EMBL" id="JACLAW010000005">
    <property type="protein sequence ID" value="MBC2665533.1"/>
    <property type="molecule type" value="Genomic_DNA"/>
</dbReference>
<feature type="transmembrane region" description="Helical" evidence="1">
    <location>
        <begin position="150"/>
        <end position="171"/>
    </location>
</feature>
<protein>
    <submittedName>
        <fullName evidence="2">PepSY domain-containing protein</fullName>
    </submittedName>
</protein>
<organism evidence="2 3">
    <name type="scientific">Novosphingobium flavum</name>
    <dbReference type="NCBI Taxonomy" id="1778672"/>
    <lineage>
        <taxon>Bacteria</taxon>
        <taxon>Pseudomonadati</taxon>
        <taxon>Pseudomonadota</taxon>
        <taxon>Alphaproteobacteria</taxon>
        <taxon>Sphingomonadales</taxon>
        <taxon>Sphingomonadaceae</taxon>
        <taxon>Novosphingobium</taxon>
    </lineage>
</organism>
<evidence type="ECO:0000313" key="3">
    <source>
        <dbReference type="Proteomes" id="UP000566813"/>
    </source>
</evidence>
<dbReference type="RefSeq" id="WP_185663784.1">
    <property type="nucleotide sequence ID" value="NZ_JACLAW010000005.1"/>
</dbReference>
<evidence type="ECO:0000256" key="1">
    <source>
        <dbReference type="SAM" id="Phobius"/>
    </source>
</evidence>
<dbReference type="Proteomes" id="UP000566813">
    <property type="component" value="Unassembled WGS sequence"/>
</dbReference>
<proteinExistence type="predicted"/>
<keyword evidence="3" id="KW-1185">Reference proteome</keyword>
<evidence type="ECO:0000313" key="2">
    <source>
        <dbReference type="EMBL" id="MBC2665533.1"/>
    </source>
</evidence>
<dbReference type="InterPro" id="IPR005625">
    <property type="entry name" value="PepSY-ass_TM"/>
</dbReference>
<gene>
    <name evidence="2" type="ORF">H7F51_08360</name>
</gene>
<dbReference type="PANTHER" id="PTHR34219">
    <property type="entry name" value="IRON-REGULATED INNER MEMBRANE PROTEIN-RELATED"/>
    <property type="match status" value="1"/>
</dbReference>
<feature type="transmembrane region" description="Helical" evidence="1">
    <location>
        <begin position="15"/>
        <end position="36"/>
    </location>
</feature>
<feature type="transmembrane region" description="Helical" evidence="1">
    <location>
        <begin position="345"/>
        <end position="373"/>
    </location>
</feature>
<dbReference type="AlphaFoldDB" id="A0A7X1KLP6"/>
<name>A0A7X1KLP6_9SPHN</name>
<keyword evidence="1" id="KW-0472">Membrane</keyword>